<name>A0ABR3TFN1_9PEZI</name>
<organism evidence="2 3">
    <name type="scientific">Neofusicoccum ribis</name>
    <dbReference type="NCBI Taxonomy" id="45134"/>
    <lineage>
        <taxon>Eukaryota</taxon>
        <taxon>Fungi</taxon>
        <taxon>Dikarya</taxon>
        <taxon>Ascomycota</taxon>
        <taxon>Pezizomycotina</taxon>
        <taxon>Dothideomycetes</taxon>
        <taxon>Dothideomycetes incertae sedis</taxon>
        <taxon>Botryosphaeriales</taxon>
        <taxon>Botryosphaeriaceae</taxon>
        <taxon>Neofusicoccum</taxon>
    </lineage>
</organism>
<comment type="caution">
    <text evidence="2">The sequence shown here is derived from an EMBL/GenBank/DDBJ whole genome shotgun (WGS) entry which is preliminary data.</text>
</comment>
<keyword evidence="3" id="KW-1185">Reference proteome</keyword>
<protein>
    <submittedName>
        <fullName evidence="2">Uncharacterized protein</fullName>
    </submittedName>
</protein>
<evidence type="ECO:0000313" key="3">
    <source>
        <dbReference type="Proteomes" id="UP001521116"/>
    </source>
</evidence>
<reference evidence="2 3" key="1">
    <citation type="submission" date="2024-02" db="EMBL/GenBank/DDBJ databases">
        <title>De novo assembly and annotation of 12 fungi associated with fruit tree decline syndrome in Ontario, Canada.</title>
        <authorList>
            <person name="Sulman M."/>
            <person name="Ellouze W."/>
            <person name="Ilyukhin E."/>
        </authorList>
    </citation>
    <scope>NUCLEOTIDE SEQUENCE [LARGE SCALE GENOMIC DNA]</scope>
    <source>
        <strain evidence="2 3">M1-105</strain>
    </source>
</reference>
<sequence>MGLNYYASSPTVVLPPQQLNFEQRLNAPHYSAHAPSNSSTIPGRAPKYPTPPSLNYQAAPSNAIAGRKRSLEDVDVDEAPADGSKIITKPKPEPIMGPGMTLIYPGEPGFAIAAESQTGTWAETKHEVEEANKPKERQIAGSRKSQRTAGVDRASGSPPAAVKPVVPSSTTTMGMDQSSLAYKATTMPVDDAGHTIQDLTMALGIGWKEIVFNPEKKDGARGWAKFISRHYPLSCPQVLHESEAHDAFLVHARDVADEKEKFFLFSQDLRTCRLVSTSLAGVVRNLTQHPIVYESDVVHARDTSAPPTGSPLAMPASNDTEMSIDAPTLQAAQVQSADTAMEM</sequence>
<dbReference type="Proteomes" id="UP001521116">
    <property type="component" value="Unassembled WGS sequence"/>
</dbReference>
<feature type="compositionally biased region" description="Basic and acidic residues" evidence="1">
    <location>
        <begin position="127"/>
        <end position="138"/>
    </location>
</feature>
<proteinExistence type="predicted"/>
<gene>
    <name evidence="2" type="ORF">SLS56_000171</name>
</gene>
<feature type="region of interest" description="Disordered" evidence="1">
    <location>
        <begin position="127"/>
        <end position="172"/>
    </location>
</feature>
<evidence type="ECO:0000256" key="1">
    <source>
        <dbReference type="SAM" id="MobiDB-lite"/>
    </source>
</evidence>
<evidence type="ECO:0000313" key="2">
    <source>
        <dbReference type="EMBL" id="KAL1638363.1"/>
    </source>
</evidence>
<accession>A0ABR3TFN1</accession>
<feature type="compositionally biased region" description="Low complexity" evidence="1">
    <location>
        <begin position="154"/>
        <end position="169"/>
    </location>
</feature>
<dbReference type="EMBL" id="JAJVDC020000001">
    <property type="protein sequence ID" value="KAL1638363.1"/>
    <property type="molecule type" value="Genomic_DNA"/>
</dbReference>